<evidence type="ECO:0000313" key="3">
    <source>
        <dbReference type="Proteomes" id="UP001337655"/>
    </source>
</evidence>
<feature type="region of interest" description="Disordered" evidence="1">
    <location>
        <begin position="114"/>
        <end position="183"/>
    </location>
</feature>
<dbReference type="GeneID" id="89932472"/>
<dbReference type="EMBL" id="JAVRRT010000033">
    <property type="protein sequence ID" value="KAK5162826.1"/>
    <property type="molecule type" value="Genomic_DNA"/>
</dbReference>
<proteinExistence type="predicted"/>
<comment type="caution">
    <text evidence="2">The sequence shown here is derived from an EMBL/GenBank/DDBJ whole genome shotgun (WGS) entry which is preliminary data.</text>
</comment>
<evidence type="ECO:0000256" key="1">
    <source>
        <dbReference type="SAM" id="MobiDB-lite"/>
    </source>
</evidence>
<dbReference type="Proteomes" id="UP001337655">
    <property type="component" value="Unassembled WGS sequence"/>
</dbReference>
<feature type="compositionally biased region" description="Low complexity" evidence="1">
    <location>
        <begin position="114"/>
        <end position="125"/>
    </location>
</feature>
<sequence>MQAAHGPNALTKSSKQSHWDHRELGRADFDVTLNCRIAVNVAQEVYNPEQLESFVLANTRLAVEDALETTFFESSILAVTAGTRRQAPHAILQQPGKVPQPPLEQNILASPRVLQSSLPPSSALQNKSKKRTGERLVKQPPRKRTQRNQPAVEYSENAARSMCRPDGTCSAKPEPPVDGQQLRRESKVVSLIAAGVQKLLNDDTAWQAWECDLESIKPSPQTGYTAAHFSQYGAVLRQRSWLSHFLAICAAELGENSEDRQQSIELEGPSNMRIGKFGRHHRRKLVGFVLSIINMLSFEVGPSAYHVLSALSVANRPLKDGVSRSMNWDGVVESAGRIARQLAELPDWSKLPIDAVLDPSTLFCSGDSKFGAMSRTLDWRIDQERERQITSSARDHDPTGDLSQPAHSLPQDETLEAAPTHAQQSACCQNQLTQPEESAHIFGAFTWGTPGAPIDFNAGFRFVLEDTFNDFSDIQ</sequence>
<accession>A0AAV9NTB0</accession>
<dbReference type="AlphaFoldDB" id="A0AAV9NTB0"/>
<reference evidence="2 3" key="1">
    <citation type="submission" date="2023-08" db="EMBL/GenBank/DDBJ databases">
        <title>Black Yeasts Isolated from many extreme environments.</title>
        <authorList>
            <person name="Coleine C."/>
            <person name="Stajich J.E."/>
            <person name="Selbmann L."/>
        </authorList>
    </citation>
    <scope>NUCLEOTIDE SEQUENCE [LARGE SCALE GENOMIC DNA]</scope>
    <source>
        <strain evidence="2 3">CCFEE 5935</strain>
    </source>
</reference>
<evidence type="ECO:0000313" key="2">
    <source>
        <dbReference type="EMBL" id="KAK5162826.1"/>
    </source>
</evidence>
<dbReference type="RefSeq" id="XP_064653454.1">
    <property type="nucleotide sequence ID" value="XM_064808364.1"/>
</dbReference>
<feature type="region of interest" description="Disordered" evidence="1">
    <location>
        <begin position="387"/>
        <end position="408"/>
    </location>
</feature>
<organism evidence="2 3">
    <name type="scientific">Saxophila tyrrhenica</name>
    <dbReference type="NCBI Taxonomy" id="1690608"/>
    <lineage>
        <taxon>Eukaryota</taxon>
        <taxon>Fungi</taxon>
        <taxon>Dikarya</taxon>
        <taxon>Ascomycota</taxon>
        <taxon>Pezizomycotina</taxon>
        <taxon>Dothideomycetes</taxon>
        <taxon>Dothideomycetidae</taxon>
        <taxon>Mycosphaerellales</taxon>
        <taxon>Extremaceae</taxon>
        <taxon>Saxophila</taxon>
    </lineage>
</organism>
<gene>
    <name evidence="2" type="ORF">LTR77_011152</name>
</gene>
<protein>
    <submittedName>
        <fullName evidence="2">Uncharacterized protein</fullName>
    </submittedName>
</protein>
<feature type="compositionally biased region" description="Basic and acidic residues" evidence="1">
    <location>
        <begin position="387"/>
        <end position="399"/>
    </location>
</feature>
<name>A0AAV9NTB0_9PEZI</name>
<keyword evidence="3" id="KW-1185">Reference proteome</keyword>